<dbReference type="EMBL" id="BFEA01000165">
    <property type="protein sequence ID" value="GBG72426.1"/>
    <property type="molecule type" value="Genomic_DNA"/>
</dbReference>
<organism evidence="3 4">
    <name type="scientific">Chara braunii</name>
    <name type="common">Braun's stonewort</name>
    <dbReference type="NCBI Taxonomy" id="69332"/>
    <lineage>
        <taxon>Eukaryota</taxon>
        <taxon>Viridiplantae</taxon>
        <taxon>Streptophyta</taxon>
        <taxon>Charophyceae</taxon>
        <taxon>Charales</taxon>
        <taxon>Characeae</taxon>
        <taxon>Chara</taxon>
    </lineage>
</organism>
<dbReference type="SUPFAM" id="SSF57667">
    <property type="entry name" value="beta-beta-alpha zinc fingers"/>
    <property type="match status" value="2"/>
</dbReference>
<feature type="region of interest" description="Disordered" evidence="1">
    <location>
        <begin position="743"/>
        <end position="896"/>
    </location>
</feature>
<name>A0A388KQW0_CHABU</name>
<feature type="region of interest" description="Disordered" evidence="1">
    <location>
        <begin position="405"/>
        <end position="499"/>
    </location>
</feature>
<dbReference type="OMA" id="QPTESCA"/>
<feature type="domain" description="U1-type" evidence="2">
    <location>
        <begin position="895"/>
        <end position="929"/>
    </location>
</feature>
<evidence type="ECO:0000313" key="4">
    <source>
        <dbReference type="Proteomes" id="UP000265515"/>
    </source>
</evidence>
<dbReference type="Gramene" id="GBG72426">
    <property type="protein sequence ID" value="GBG72426"/>
    <property type="gene ID" value="CBR_g12005"/>
</dbReference>
<dbReference type="Pfam" id="PF12874">
    <property type="entry name" value="zf-met"/>
    <property type="match status" value="2"/>
</dbReference>
<dbReference type="InterPro" id="IPR036236">
    <property type="entry name" value="Znf_C2H2_sf"/>
</dbReference>
<feature type="compositionally biased region" description="Basic and acidic residues" evidence="1">
    <location>
        <begin position="1075"/>
        <end position="1086"/>
    </location>
</feature>
<feature type="region of interest" description="Disordered" evidence="1">
    <location>
        <begin position="933"/>
        <end position="988"/>
    </location>
</feature>
<dbReference type="GO" id="GO:0008270">
    <property type="term" value="F:zinc ion binding"/>
    <property type="evidence" value="ECO:0007669"/>
    <property type="project" value="InterPro"/>
</dbReference>
<dbReference type="AlphaFoldDB" id="A0A388KQW0"/>
<feature type="compositionally biased region" description="Basic and acidic residues" evidence="1">
    <location>
        <begin position="951"/>
        <end position="960"/>
    </location>
</feature>
<comment type="caution">
    <text evidence="3">The sequence shown here is derived from an EMBL/GenBank/DDBJ whole genome shotgun (WGS) entry which is preliminary data.</text>
</comment>
<keyword evidence="4" id="KW-1185">Reference proteome</keyword>
<feature type="domain" description="U1-type" evidence="2">
    <location>
        <begin position="667"/>
        <end position="701"/>
    </location>
</feature>
<dbReference type="InterPro" id="IPR003604">
    <property type="entry name" value="Matrin/U1-like-C_Znf_C2H2"/>
</dbReference>
<dbReference type="GO" id="GO:0003676">
    <property type="term" value="F:nucleic acid binding"/>
    <property type="evidence" value="ECO:0007669"/>
    <property type="project" value="InterPro"/>
</dbReference>
<proteinExistence type="predicted"/>
<feature type="region of interest" description="Disordered" evidence="1">
    <location>
        <begin position="716"/>
        <end position="735"/>
    </location>
</feature>
<dbReference type="SMART" id="SM00451">
    <property type="entry name" value="ZnF_U1"/>
    <property type="match status" value="2"/>
</dbReference>
<feature type="region of interest" description="Disordered" evidence="1">
    <location>
        <begin position="595"/>
        <end position="669"/>
    </location>
</feature>
<accession>A0A388KQW0</accession>
<dbReference type="PANTHER" id="PTHR47487">
    <property type="entry name" value="OS06G0651300 PROTEIN-RELATED"/>
    <property type="match status" value="1"/>
</dbReference>
<dbReference type="InterPro" id="IPR013087">
    <property type="entry name" value="Znf_C2H2_type"/>
</dbReference>
<dbReference type="Proteomes" id="UP000265515">
    <property type="component" value="Unassembled WGS sequence"/>
</dbReference>
<reference evidence="3 4" key="1">
    <citation type="journal article" date="2018" name="Cell">
        <title>The Chara Genome: Secondary Complexity and Implications for Plant Terrestrialization.</title>
        <authorList>
            <person name="Nishiyama T."/>
            <person name="Sakayama H."/>
            <person name="Vries J.D."/>
            <person name="Buschmann H."/>
            <person name="Saint-Marcoux D."/>
            <person name="Ullrich K.K."/>
            <person name="Haas F.B."/>
            <person name="Vanderstraeten L."/>
            <person name="Becker D."/>
            <person name="Lang D."/>
            <person name="Vosolsobe S."/>
            <person name="Rombauts S."/>
            <person name="Wilhelmsson P.K.I."/>
            <person name="Janitza P."/>
            <person name="Kern R."/>
            <person name="Heyl A."/>
            <person name="Rumpler F."/>
            <person name="Villalobos L.I.A.C."/>
            <person name="Clay J.M."/>
            <person name="Skokan R."/>
            <person name="Toyoda A."/>
            <person name="Suzuki Y."/>
            <person name="Kagoshima H."/>
            <person name="Schijlen E."/>
            <person name="Tajeshwar N."/>
            <person name="Catarino B."/>
            <person name="Hetherington A.J."/>
            <person name="Saltykova A."/>
            <person name="Bonnot C."/>
            <person name="Breuninger H."/>
            <person name="Symeonidi A."/>
            <person name="Radhakrishnan G.V."/>
            <person name="Van Nieuwerburgh F."/>
            <person name="Deforce D."/>
            <person name="Chang C."/>
            <person name="Karol K.G."/>
            <person name="Hedrich R."/>
            <person name="Ulvskov P."/>
            <person name="Glockner G."/>
            <person name="Delwiche C.F."/>
            <person name="Petrasek J."/>
            <person name="Van de Peer Y."/>
            <person name="Friml J."/>
            <person name="Beilby M."/>
            <person name="Dolan L."/>
            <person name="Kohara Y."/>
            <person name="Sugano S."/>
            <person name="Fujiyama A."/>
            <person name="Delaux P.-M."/>
            <person name="Quint M."/>
            <person name="TheiBen G."/>
            <person name="Hagemann M."/>
            <person name="Harholt J."/>
            <person name="Dunand C."/>
            <person name="Zachgo S."/>
            <person name="Langdale J."/>
            <person name="Maumus F."/>
            <person name="Straeten D.V.D."/>
            <person name="Gould S.B."/>
            <person name="Rensing S.A."/>
        </authorList>
    </citation>
    <scope>NUCLEOTIDE SEQUENCE [LARGE SCALE GENOMIC DNA]</scope>
    <source>
        <strain evidence="3 4">S276</strain>
    </source>
</reference>
<evidence type="ECO:0000313" key="3">
    <source>
        <dbReference type="EMBL" id="GBG72426.1"/>
    </source>
</evidence>
<gene>
    <name evidence="3" type="ORF">CBR_g12005</name>
</gene>
<feature type="compositionally biased region" description="Acidic residues" evidence="1">
    <location>
        <begin position="810"/>
        <end position="820"/>
    </location>
</feature>
<dbReference type="STRING" id="69332.A0A388KQW0"/>
<feature type="region of interest" description="Disordered" evidence="1">
    <location>
        <begin position="1058"/>
        <end position="1107"/>
    </location>
</feature>
<dbReference type="PANTHER" id="PTHR47487:SF12">
    <property type="entry name" value="GLUTENIN, HIGH MOLECULAR WEIGHT SUBUNIT DX5-LIKE"/>
    <property type="match status" value="1"/>
</dbReference>
<sequence length="1119" mass="114371">MATYQYADGAGGYHTLVSGGGYYDPYGTVGGGGGVAVAVDQSYVQTSAGVQLMAPSSGVAEQAAAAAAVQSAAAAAVAQSAGVAAAAQSAGGGHLETLYGLPTLQGVYTVESVAAAPAVAAAGGGTTGSMQMISTNPAATWGVSGGYEMEVATSTAQMYGNIPSSYQSSSVTTAGGTPQLAGVGGGYVQGAVGMQPSSGGLTRGGPVGSGTAGYGSAGAGGGTSSGAFGMGTGAVSVSGSSYGGATGRSTTGYGAAGGLGYGTATGAAGGIGSDGYGGSSAFTYAGVGRTQGQASQQHLPQALPQVLLPTTAAPSQQQLQNQMQPLQQQQQQATQQQAQQHMQQAQSYSQQQQQYPQQQQVQQIQQQVQMQQQVQLQQQQQQQQGSGVGGSIVRLSNAIVPQHSGVGAVHQGGHHHVQPTGTMTSSSRGVAGVGSSRGGMESRSQTTRQLAPLPTPDRRLGVVHPSSGGVSASLQQGPGLQQHQQQQQQHHHHQQQQHAPMTYYHYHRYGGGNPGVGNGVGGLGMVGGAVGAAYSTGPGSGQVVRMDPRIPMVGSGGGGRPPVGPMYGSSGGGMGTAANVMNRQQVGAWYRPSSHRMMGPGGGGGGGGGGGAPPVGAGRGYPSAPMFGRPAAQSSASPGLKGGNFPPPSSSGGGKSKKKKAKKSQGPTSRLCRVCNVECNSFDGLREHMKGRKHTRMVEKQAKELTASKVMEKVAEQEKEGMEKAGGALGGDPERLEENGVVTAEAGGGERVAANGGAGADGERMGRQAEGEIKREEGDGVDGGNHQEMKGQVEGEAAMAWKIGDKESGFDSEEEGSDGDEAPRRRRRRLERANELEMTGGDDAQRLGMKRPREGEEEGRDGDGGLRRGRGKKMRGAPGVGDKPKDEKPKVEGEMSEGWCDVCQVDCQRKKVLDLHVQGKKHLSKLRQAVPGPRWERWGGRGRGMGMPREMNTDQKEKLSNETGEQFAGGGRGGESNMDNSEPCVTLEGGAEPSLAIDVGADPCVTVEGAEPCVTVEGAEPCVVIQGLETSLAGTDEAGVKVRKENTEHGTPTCRVVERGFTSKGADEGGLPGSFKEERKESHEEFSAPTARGNGIEQQQDRNVDSARAYAAVEVKKEA</sequence>
<feature type="compositionally biased region" description="Polar residues" evidence="1">
    <location>
        <begin position="468"/>
        <end position="479"/>
    </location>
</feature>
<evidence type="ECO:0000259" key="2">
    <source>
        <dbReference type="SMART" id="SM00451"/>
    </source>
</evidence>
<evidence type="ECO:0000256" key="1">
    <source>
        <dbReference type="SAM" id="MobiDB-lite"/>
    </source>
</evidence>
<feature type="compositionally biased region" description="Basic and acidic residues" evidence="1">
    <location>
        <begin position="761"/>
        <end position="778"/>
    </location>
</feature>
<feature type="compositionally biased region" description="Gly residues" evidence="1">
    <location>
        <begin position="599"/>
        <end position="619"/>
    </location>
</feature>
<protein>
    <recommendedName>
        <fullName evidence="2">U1-type domain-containing protein</fullName>
    </recommendedName>
</protein>
<feature type="compositionally biased region" description="Gly residues" evidence="1">
    <location>
        <begin position="746"/>
        <end position="760"/>
    </location>
</feature>
<dbReference type="Gene3D" id="3.30.160.60">
    <property type="entry name" value="Classic Zinc Finger"/>
    <property type="match status" value="2"/>
</dbReference>
<feature type="compositionally biased region" description="Basic and acidic residues" evidence="1">
    <location>
        <begin position="882"/>
        <end position="893"/>
    </location>
</feature>
<dbReference type="OrthoDB" id="7468512at2759"/>